<dbReference type="GO" id="GO:0003677">
    <property type="term" value="F:DNA binding"/>
    <property type="evidence" value="ECO:0007669"/>
    <property type="project" value="UniProtKB-UniRule"/>
</dbReference>
<evidence type="ECO:0000256" key="2">
    <source>
        <dbReference type="PROSITE-ProRule" id="PRU00335"/>
    </source>
</evidence>
<dbReference type="EMBL" id="JAEMNV010000004">
    <property type="protein sequence ID" value="MBJ8340276.1"/>
    <property type="molecule type" value="Genomic_DNA"/>
</dbReference>
<keyword evidence="5" id="KW-1185">Reference proteome</keyword>
<sequence length="203" mass="22204">MEQTSRDPYRRSRIAECAINIVGTDGMRALTHRAVDDRLGLPAGSTSYYYRTRRSLLEAMVGHLTEKSRQDFRSTRRAALPDLDRTSVVIGRSLDHLLARRRADIAARYALAIEVADDPDLRAALASCFFSRDHATELFRQLHAADPYAAAADLVSLCEGLVFDRFAGARSLDKFVAGTSASVAQLTAAVSTFLRGVGTAPKS</sequence>
<accession>A0A934U4B3</accession>
<evidence type="ECO:0000313" key="5">
    <source>
        <dbReference type="Proteomes" id="UP000655868"/>
    </source>
</evidence>
<dbReference type="InterPro" id="IPR009057">
    <property type="entry name" value="Homeodomain-like_sf"/>
</dbReference>
<evidence type="ECO:0000256" key="1">
    <source>
        <dbReference type="ARBA" id="ARBA00023125"/>
    </source>
</evidence>
<organism evidence="4 5">
    <name type="scientific">Antrihabitans stalagmiti</name>
    <dbReference type="NCBI Taxonomy" id="2799499"/>
    <lineage>
        <taxon>Bacteria</taxon>
        <taxon>Bacillati</taxon>
        <taxon>Actinomycetota</taxon>
        <taxon>Actinomycetes</taxon>
        <taxon>Mycobacteriales</taxon>
        <taxon>Nocardiaceae</taxon>
        <taxon>Antrihabitans</taxon>
    </lineage>
</organism>
<dbReference type="Proteomes" id="UP000655868">
    <property type="component" value="Unassembled WGS sequence"/>
</dbReference>
<dbReference type="SUPFAM" id="SSF46689">
    <property type="entry name" value="Homeodomain-like"/>
    <property type="match status" value="1"/>
</dbReference>
<feature type="DNA-binding region" description="H-T-H motif" evidence="2">
    <location>
        <begin position="31"/>
        <end position="50"/>
    </location>
</feature>
<dbReference type="Pfam" id="PF17940">
    <property type="entry name" value="TetR_C_31"/>
    <property type="match status" value="1"/>
</dbReference>
<dbReference type="PROSITE" id="PS50977">
    <property type="entry name" value="HTH_TETR_2"/>
    <property type="match status" value="1"/>
</dbReference>
<dbReference type="InterPro" id="IPR001647">
    <property type="entry name" value="HTH_TetR"/>
</dbReference>
<dbReference type="RefSeq" id="WP_199705070.1">
    <property type="nucleotide sequence ID" value="NZ_JAEMNV010000004.1"/>
</dbReference>
<name>A0A934U4B3_9NOCA</name>
<dbReference type="InterPro" id="IPR041583">
    <property type="entry name" value="TetR_C_31"/>
</dbReference>
<comment type="caution">
    <text evidence="4">The sequence shown here is derived from an EMBL/GenBank/DDBJ whole genome shotgun (WGS) entry which is preliminary data.</text>
</comment>
<reference evidence="4" key="1">
    <citation type="submission" date="2020-12" db="EMBL/GenBank/DDBJ databases">
        <title>Antrihabitans popcorni sp. nov. and Antrihabitans auranticaus sp. nov., isolated from a larva cave.</title>
        <authorList>
            <person name="Lee S.D."/>
            <person name="Kim I.S."/>
        </authorList>
    </citation>
    <scope>NUCLEOTIDE SEQUENCE</scope>
    <source>
        <strain evidence="4">YC3-6</strain>
    </source>
</reference>
<dbReference type="Gene3D" id="1.10.357.10">
    <property type="entry name" value="Tetracycline Repressor, domain 2"/>
    <property type="match status" value="1"/>
</dbReference>
<feature type="domain" description="HTH tetR-type" evidence="3">
    <location>
        <begin position="8"/>
        <end position="68"/>
    </location>
</feature>
<proteinExistence type="predicted"/>
<keyword evidence="1 2" id="KW-0238">DNA-binding</keyword>
<protein>
    <submittedName>
        <fullName evidence="4">TetR family transcriptional regulator</fullName>
    </submittedName>
</protein>
<dbReference type="AlphaFoldDB" id="A0A934U4B3"/>
<evidence type="ECO:0000313" key="4">
    <source>
        <dbReference type="EMBL" id="MBJ8340276.1"/>
    </source>
</evidence>
<gene>
    <name evidence="4" type="ORF">JGU71_15400</name>
</gene>
<evidence type="ECO:0000259" key="3">
    <source>
        <dbReference type="PROSITE" id="PS50977"/>
    </source>
</evidence>